<organism evidence="1 2">
    <name type="scientific">Phyllobacterium endophyticum</name>
    <dbReference type="NCBI Taxonomy" id="1149773"/>
    <lineage>
        <taxon>Bacteria</taxon>
        <taxon>Pseudomonadati</taxon>
        <taxon>Pseudomonadota</taxon>
        <taxon>Alphaproteobacteria</taxon>
        <taxon>Hyphomicrobiales</taxon>
        <taxon>Phyllobacteriaceae</taxon>
        <taxon>Phyllobacterium</taxon>
    </lineage>
</organism>
<dbReference type="Proteomes" id="UP000241158">
    <property type="component" value="Unassembled WGS sequence"/>
</dbReference>
<keyword evidence="2" id="KW-1185">Reference proteome</keyword>
<evidence type="ECO:0000313" key="1">
    <source>
        <dbReference type="EMBL" id="PSH55979.1"/>
    </source>
</evidence>
<gene>
    <name evidence="1" type="ORF">CU100_20300</name>
</gene>
<dbReference type="OrthoDB" id="9813117at2"/>
<name>A0A2P7AP61_9HYPH</name>
<accession>A0A2P7AP61</accession>
<comment type="caution">
    <text evidence="1">The sequence shown here is derived from an EMBL/GenBank/DDBJ whole genome shotgun (WGS) entry which is preliminary data.</text>
</comment>
<dbReference type="EMBL" id="PGGN01000004">
    <property type="protein sequence ID" value="PSH55979.1"/>
    <property type="molecule type" value="Genomic_DNA"/>
</dbReference>
<dbReference type="RefSeq" id="WP_106718396.1">
    <property type="nucleotide sequence ID" value="NZ_JACHXT010000001.1"/>
</dbReference>
<proteinExistence type="predicted"/>
<evidence type="ECO:0000313" key="2">
    <source>
        <dbReference type="Proteomes" id="UP000241158"/>
    </source>
</evidence>
<reference evidence="2" key="1">
    <citation type="submission" date="2017-11" db="EMBL/GenBank/DDBJ databases">
        <authorList>
            <person name="Kuznetsova I."/>
            <person name="Sazanova A."/>
            <person name="Chirak E."/>
            <person name="Safronova V."/>
            <person name="Willems A."/>
        </authorList>
    </citation>
    <scope>NUCLEOTIDE SEQUENCE [LARGE SCALE GENOMIC DNA]</scope>
    <source>
        <strain evidence="2">PEPV15</strain>
    </source>
</reference>
<sequence length="104" mass="11133">MIIATEVTEISFSTQRKNVLSLFTSRLAKIALAAVLMGAVGFTEAAQAQSSSLEISYARNLKNSVKTAKVVKTRKLAIKASFLGRAPFICTPSGFGQKSSCFAR</sequence>
<protein>
    <submittedName>
        <fullName evidence="1">Uncharacterized protein</fullName>
    </submittedName>
</protein>
<dbReference type="AlphaFoldDB" id="A0A2P7AP61"/>